<evidence type="ECO:0000313" key="1">
    <source>
        <dbReference type="EMBL" id="KAI5681450.1"/>
    </source>
</evidence>
<evidence type="ECO:0000313" key="2">
    <source>
        <dbReference type="Proteomes" id="UP001060085"/>
    </source>
</evidence>
<proteinExistence type="predicted"/>
<protein>
    <submittedName>
        <fullName evidence="1">Uncharacterized protein</fullName>
    </submittedName>
</protein>
<reference evidence="2" key="1">
    <citation type="journal article" date="2023" name="Nat. Plants">
        <title>Single-cell RNA sequencing provides a high-resolution roadmap for understanding the multicellular compartmentation of specialized metabolism.</title>
        <authorList>
            <person name="Sun S."/>
            <person name="Shen X."/>
            <person name="Li Y."/>
            <person name="Li Y."/>
            <person name="Wang S."/>
            <person name="Li R."/>
            <person name="Zhang H."/>
            <person name="Shen G."/>
            <person name="Guo B."/>
            <person name="Wei J."/>
            <person name="Xu J."/>
            <person name="St-Pierre B."/>
            <person name="Chen S."/>
            <person name="Sun C."/>
        </authorList>
    </citation>
    <scope>NUCLEOTIDE SEQUENCE [LARGE SCALE GENOMIC DNA]</scope>
</reference>
<dbReference type="EMBL" id="CM044701">
    <property type="protein sequence ID" value="KAI5681450.1"/>
    <property type="molecule type" value="Genomic_DNA"/>
</dbReference>
<gene>
    <name evidence="1" type="ORF">M9H77_02678</name>
</gene>
<keyword evidence="2" id="KW-1185">Reference proteome</keyword>
<dbReference type="Proteomes" id="UP001060085">
    <property type="component" value="Linkage Group LG01"/>
</dbReference>
<sequence>MVELTRKQIMAEKRVSQGVLKQYKEFYANLSEDLGNTESLAYGQVYVRGHIIDFSPTNIAHYLKEVDFDEVVRGTQPSGDAKDYSSWYGASFSHSINTKTHWPREQTSARIASPSLPAFSVESSEITTIMDLLNQQLTTLLGIEVVLWFNGIEDLKGLKIKQLVLRGALKSLRDSTV</sequence>
<accession>A0ACC0C977</accession>
<name>A0ACC0C977_CATRO</name>
<comment type="caution">
    <text evidence="1">The sequence shown here is derived from an EMBL/GenBank/DDBJ whole genome shotgun (WGS) entry which is preliminary data.</text>
</comment>
<organism evidence="1 2">
    <name type="scientific">Catharanthus roseus</name>
    <name type="common">Madagascar periwinkle</name>
    <name type="synonym">Vinca rosea</name>
    <dbReference type="NCBI Taxonomy" id="4058"/>
    <lineage>
        <taxon>Eukaryota</taxon>
        <taxon>Viridiplantae</taxon>
        <taxon>Streptophyta</taxon>
        <taxon>Embryophyta</taxon>
        <taxon>Tracheophyta</taxon>
        <taxon>Spermatophyta</taxon>
        <taxon>Magnoliopsida</taxon>
        <taxon>eudicotyledons</taxon>
        <taxon>Gunneridae</taxon>
        <taxon>Pentapetalae</taxon>
        <taxon>asterids</taxon>
        <taxon>lamiids</taxon>
        <taxon>Gentianales</taxon>
        <taxon>Apocynaceae</taxon>
        <taxon>Rauvolfioideae</taxon>
        <taxon>Vinceae</taxon>
        <taxon>Catharanthinae</taxon>
        <taxon>Catharanthus</taxon>
    </lineage>
</organism>